<name>A0A8H6BFR0_DEKBR</name>
<gene>
    <name evidence="1" type="ORF">HII12_002558</name>
</gene>
<sequence>MDENVRKLNTTINKLEDKSENAALEVDKSVDIVKVNCYKSNIQLLNSKILFDTALSKFEVVQGSIKELITGGQPKSCNSTKFKDKSFDDAQKD</sequence>
<proteinExistence type="predicted"/>
<organism evidence="1 2">
    <name type="scientific">Dekkera bruxellensis</name>
    <name type="common">Brettanomyces custersii</name>
    <dbReference type="NCBI Taxonomy" id="5007"/>
    <lineage>
        <taxon>Eukaryota</taxon>
        <taxon>Fungi</taxon>
        <taxon>Dikarya</taxon>
        <taxon>Ascomycota</taxon>
        <taxon>Saccharomycotina</taxon>
        <taxon>Pichiomycetes</taxon>
        <taxon>Pichiales</taxon>
        <taxon>Pichiaceae</taxon>
        <taxon>Brettanomyces</taxon>
    </lineage>
</organism>
<dbReference type="EMBL" id="JABCYN010000025">
    <property type="protein sequence ID" value="KAF6010966.1"/>
    <property type="molecule type" value="Genomic_DNA"/>
</dbReference>
<comment type="caution">
    <text evidence="1">The sequence shown here is derived from an EMBL/GenBank/DDBJ whole genome shotgun (WGS) entry which is preliminary data.</text>
</comment>
<dbReference type="Proteomes" id="UP000568158">
    <property type="component" value="Unassembled WGS sequence"/>
</dbReference>
<accession>A0A8H6BFR0</accession>
<protein>
    <submittedName>
        <fullName evidence="1">Uncharacterized protein</fullName>
    </submittedName>
</protein>
<dbReference type="AlphaFoldDB" id="A0A8H6BFR0"/>
<evidence type="ECO:0000313" key="2">
    <source>
        <dbReference type="Proteomes" id="UP000568158"/>
    </source>
</evidence>
<evidence type="ECO:0000313" key="1">
    <source>
        <dbReference type="EMBL" id="KAF6010966.1"/>
    </source>
</evidence>
<reference evidence="1 2" key="1">
    <citation type="journal article" date="2020" name="Appl. Microbiol. Biotechnol.">
        <title>Targeted gene deletion in Brettanomyces bruxellensis with an expression-free CRISPR-Cas9 system.</title>
        <authorList>
            <person name="Varela C."/>
            <person name="Bartel C."/>
            <person name="Onetto C."/>
            <person name="Borneman A."/>
        </authorList>
    </citation>
    <scope>NUCLEOTIDE SEQUENCE [LARGE SCALE GENOMIC DNA]</scope>
    <source>
        <strain evidence="1 2">AWRI1613</strain>
    </source>
</reference>